<evidence type="ECO:0000313" key="9">
    <source>
        <dbReference type="Proteomes" id="UP000094147"/>
    </source>
</evidence>
<evidence type="ECO:0000256" key="4">
    <source>
        <dbReference type="ARBA" id="ARBA00022723"/>
    </source>
</evidence>
<reference evidence="9" key="1">
    <citation type="submission" date="2015-08" db="EMBL/GenBank/DDBJ databases">
        <authorList>
            <person name="Kim K.M."/>
        </authorList>
    </citation>
    <scope>NUCLEOTIDE SEQUENCE [LARGE SCALE GENOMIC DNA]</scope>
    <source>
        <strain evidence="9">KCTC 23892</strain>
    </source>
</reference>
<dbReference type="RefSeq" id="WP_068990949.1">
    <property type="nucleotide sequence ID" value="NZ_CP012418.1"/>
</dbReference>
<protein>
    <submittedName>
        <fullName evidence="8">Anaerobic ribonucleoside-triphosphate reductase activating protein</fullName>
    </submittedName>
</protein>
<dbReference type="SFLD" id="SFLDS00029">
    <property type="entry name" value="Radical_SAM"/>
    <property type="match status" value="1"/>
</dbReference>
<dbReference type="GO" id="GO:0003824">
    <property type="term" value="F:catalytic activity"/>
    <property type="evidence" value="ECO:0007669"/>
    <property type="project" value="InterPro"/>
</dbReference>
<feature type="domain" description="Radical SAM core" evidence="7">
    <location>
        <begin position="16"/>
        <end position="234"/>
    </location>
</feature>
<dbReference type="OrthoDB" id="9782387at2"/>
<organism evidence="8 9">
    <name type="scientific">Kangiella sediminilitoris</name>
    <dbReference type="NCBI Taxonomy" id="1144748"/>
    <lineage>
        <taxon>Bacteria</taxon>
        <taxon>Pseudomonadati</taxon>
        <taxon>Pseudomonadota</taxon>
        <taxon>Gammaproteobacteria</taxon>
        <taxon>Kangiellales</taxon>
        <taxon>Kangiellaceae</taxon>
        <taxon>Kangiella</taxon>
    </lineage>
</organism>
<dbReference type="Pfam" id="PF04055">
    <property type="entry name" value="Radical_SAM"/>
    <property type="match status" value="1"/>
</dbReference>
<dbReference type="SFLD" id="SFLDG01094">
    <property type="entry name" value="Uncharacterised_Radical_SAM_Su"/>
    <property type="match status" value="1"/>
</dbReference>
<dbReference type="InterPro" id="IPR012840">
    <property type="entry name" value="NrdG2"/>
</dbReference>
<name>A0A1B3BAL9_9GAMM</name>
<evidence type="ECO:0000256" key="6">
    <source>
        <dbReference type="ARBA" id="ARBA00023014"/>
    </source>
</evidence>
<keyword evidence="5" id="KW-0408">Iron</keyword>
<evidence type="ECO:0000256" key="1">
    <source>
        <dbReference type="ARBA" id="ARBA00001966"/>
    </source>
</evidence>
<keyword evidence="4" id="KW-0479">Metal-binding</keyword>
<proteinExistence type="predicted"/>
<keyword evidence="9" id="KW-1185">Reference proteome</keyword>
<sequence length="237" mass="26843">MFDELRVGGLTPLTTIDYPEHLSCVIYCQGCAWRCLYCHNPELIPVKAEQGFDNKELEFFLKRRKGLLDAVVFSGGEPLLQKGLLPAMQTVKSMGFKVGLHTGGSSISRFKQVLEIVDWVGFDVKDLPEHADRIIQVNNAGNTNWQSLRLLLASGVDYQCRTTVHWDLISPERVLVLAKQLVSEGVNNYNLQIARTRNTLDKSLIDDSCSYSMISKDIRLALSAELEQMFDQFEWVE</sequence>
<dbReference type="STRING" id="1144748.KS2013_1117"/>
<dbReference type="Proteomes" id="UP000094147">
    <property type="component" value="Chromosome"/>
</dbReference>
<keyword evidence="3" id="KW-0949">S-adenosyl-L-methionine</keyword>
<dbReference type="InterPro" id="IPR058240">
    <property type="entry name" value="rSAM_sf"/>
</dbReference>
<dbReference type="SUPFAM" id="SSF102114">
    <property type="entry name" value="Radical SAM enzymes"/>
    <property type="match status" value="1"/>
</dbReference>
<evidence type="ECO:0000259" key="7">
    <source>
        <dbReference type="PROSITE" id="PS51918"/>
    </source>
</evidence>
<dbReference type="PATRIC" id="fig|1144748.3.peg.1129"/>
<evidence type="ECO:0000256" key="2">
    <source>
        <dbReference type="ARBA" id="ARBA00022485"/>
    </source>
</evidence>
<dbReference type="AlphaFoldDB" id="A0A1B3BAL9"/>
<dbReference type="Gene3D" id="3.20.20.70">
    <property type="entry name" value="Aldolase class I"/>
    <property type="match status" value="1"/>
</dbReference>
<dbReference type="KEGG" id="ksd:KS2013_1117"/>
<keyword evidence="6" id="KW-0411">Iron-sulfur</keyword>
<dbReference type="InterPro" id="IPR007197">
    <property type="entry name" value="rSAM"/>
</dbReference>
<dbReference type="GO" id="GO:0051539">
    <property type="term" value="F:4 iron, 4 sulfur cluster binding"/>
    <property type="evidence" value="ECO:0007669"/>
    <property type="project" value="UniProtKB-KW"/>
</dbReference>
<evidence type="ECO:0000256" key="3">
    <source>
        <dbReference type="ARBA" id="ARBA00022691"/>
    </source>
</evidence>
<dbReference type="NCBIfam" id="TIGR02495">
    <property type="entry name" value="NrdG2"/>
    <property type="match status" value="1"/>
</dbReference>
<dbReference type="InterPro" id="IPR034457">
    <property type="entry name" value="Organic_radical-activating"/>
</dbReference>
<evidence type="ECO:0000313" key="8">
    <source>
        <dbReference type="EMBL" id="AOE49837.1"/>
    </source>
</evidence>
<dbReference type="PANTHER" id="PTHR30352:SF13">
    <property type="entry name" value="GLYCYL-RADICAL ENZYME ACTIVATING ENZYME YJJW-RELATED"/>
    <property type="match status" value="1"/>
</dbReference>
<dbReference type="GO" id="GO:0046872">
    <property type="term" value="F:metal ion binding"/>
    <property type="evidence" value="ECO:0007669"/>
    <property type="project" value="UniProtKB-KW"/>
</dbReference>
<gene>
    <name evidence="8" type="ORF">KS2013_1117</name>
</gene>
<comment type="cofactor">
    <cofactor evidence="1">
        <name>[4Fe-4S] cluster</name>
        <dbReference type="ChEBI" id="CHEBI:49883"/>
    </cofactor>
</comment>
<dbReference type="EMBL" id="CP012418">
    <property type="protein sequence ID" value="AOE49837.1"/>
    <property type="molecule type" value="Genomic_DNA"/>
</dbReference>
<dbReference type="PROSITE" id="PS51918">
    <property type="entry name" value="RADICAL_SAM"/>
    <property type="match status" value="1"/>
</dbReference>
<accession>A0A1B3BAL9</accession>
<dbReference type="PANTHER" id="PTHR30352">
    <property type="entry name" value="PYRUVATE FORMATE-LYASE-ACTIVATING ENZYME"/>
    <property type="match status" value="1"/>
</dbReference>
<keyword evidence="2" id="KW-0004">4Fe-4S</keyword>
<dbReference type="InterPro" id="IPR013785">
    <property type="entry name" value="Aldolase_TIM"/>
</dbReference>
<evidence type="ECO:0000256" key="5">
    <source>
        <dbReference type="ARBA" id="ARBA00023004"/>
    </source>
</evidence>
<dbReference type="CDD" id="cd01335">
    <property type="entry name" value="Radical_SAM"/>
    <property type="match status" value="1"/>
</dbReference>